<gene>
    <name evidence="1" type="ORF">L3X38_022260</name>
</gene>
<keyword evidence="2" id="KW-1185">Reference proteome</keyword>
<protein>
    <submittedName>
        <fullName evidence="1">Uncharacterized protein</fullName>
    </submittedName>
</protein>
<organism evidence="1 2">
    <name type="scientific">Prunus dulcis</name>
    <name type="common">Almond</name>
    <name type="synonym">Amygdalus dulcis</name>
    <dbReference type="NCBI Taxonomy" id="3755"/>
    <lineage>
        <taxon>Eukaryota</taxon>
        <taxon>Viridiplantae</taxon>
        <taxon>Streptophyta</taxon>
        <taxon>Embryophyta</taxon>
        <taxon>Tracheophyta</taxon>
        <taxon>Spermatophyta</taxon>
        <taxon>Magnoliopsida</taxon>
        <taxon>eudicotyledons</taxon>
        <taxon>Gunneridae</taxon>
        <taxon>Pentapetalae</taxon>
        <taxon>rosids</taxon>
        <taxon>fabids</taxon>
        <taxon>Rosales</taxon>
        <taxon>Rosaceae</taxon>
        <taxon>Amygdaloideae</taxon>
        <taxon>Amygdaleae</taxon>
        <taxon>Prunus</taxon>
    </lineage>
</organism>
<name>A0AAD4VYD6_PRUDU</name>
<accession>A0AAD4VYD6</accession>
<dbReference type="EMBL" id="JAJFAZ020000004">
    <property type="protein sequence ID" value="KAI5332132.1"/>
    <property type="molecule type" value="Genomic_DNA"/>
</dbReference>
<evidence type="ECO:0000313" key="2">
    <source>
        <dbReference type="Proteomes" id="UP001054821"/>
    </source>
</evidence>
<sequence>MELGNHKEKVLMLHHAFLKNLTTPARFASLAGYFRRFSSHRHIAITDELVMHLPNGFSRILFLTSP</sequence>
<evidence type="ECO:0000313" key="1">
    <source>
        <dbReference type="EMBL" id="KAI5332132.1"/>
    </source>
</evidence>
<comment type="caution">
    <text evidence="1">The sequence shown here is derived from an EMBL/GenBank/DDBJ whole genome shotgun (WGS) entry which is preliminary data.</text>
</comment>
<dbReference type="AlphaFoldDB" id="A0AAD4VYD6"/>
<proteinExistence type="predicted"/>
<dbReference type="Proteomes" id="UP001054821">
    <property type="component" value="Chromosome 4"/>
</dbReference>
<reference evidence="1 2" key="1">
    <citation type="journal article" date="2022" name="G3 (Bethesda)">
        <title>Whole-genome sequence and methylome profiling of the almond [Prunus dulcis (Mill.) D.A. Webb] cultivar 'Nonpareil'.</title>
        <authorList>
            <person name="D'Amico-Willman K.M."/>
            <person name="Ouma W.Z."/>
            <person name="Meulia T."/>
            <person name="Sideli G.M."/>
            <person name="Gradziel T.M."/>
            <person name="Fresnedo-Ramirez J."/>
        </authorList>
    </citation>
    <scope>NUCLEOTIDE SEQUENCE [LARGE SCALE GENOMIC DNA]</scope>
    <source>
        <strain evidence="1">Clone GOH B32 T37-40</strain>
    </source>
</reference>